<organism evidence="3 4">
    <name type="scientific">Caenorhabditis bovis</name>
    <dbReference type="NCBI Taxonomy" id="2654633"/>
    <lineage>
        <taxon>Eukaryota</taxon>
        <taxon>Metazoa</taxon>
        <taxon>Ecdysozoa</taxon>
        <taxon>Nematoda</taxon>
        <taxon>Chromadorea</taxon>
        <taxon>Rhabditida</taxon>
        <taxon>Rhabditina</taxon>
        <taxon>Rhabditomorpha</taxon>
        <taxon>Rhabditoidea</taxon>
        <taxon>Rhabditidae</taxon>
        <taxon>Peloderinae</taxon>
        <taxon>Caenorhabditis</taxon>
    </lineage>
</organism>
<dbReference type="Pfam" id="PF13300">
    <property type="entry name" value="DUF4078"/>
    <property type="match status" value="1"/>
</dbReference>
<keyword evidence="1" id="KW-0175">Coiled coil</keyword>
<gene>
    <name evidence="3" type="ORF">CBOVIS_LOCUS10638</name>
</gene>
<evidence type="ECO:0000256" key="1">
    <source>
        <dbReference type="ARBA" id="ARBA00023054"/>
    </source>
</evidence>
<dbReference type="AlphaFoldDB" id="A0A8S1EYY0"/>
<dbReference type="PANTHER" id="PTHR15885:SF1">
    <property type="entry name" value="COILED-COIL DOMAIN-CONTAINING PROTEIN 174"/>
    <property type="match status" value="1"/>
</dbReference>
<reference evidence="3 4" key="1">
    <citation type="submission" date="2020-04" db="EMBL/GenBank/DDBJ databases">
        <authorList>
            <person name="Laetsch R D."/>
            <person name="Stevens L."/>
            <person name="Kumar S."/>
            <person name="Blaxter L. M."/>
        </authorList>
    </citation>
    <scope>NUCLEOTIDE SEQUENCE [LARGE SCALE GENOMIC DNA]</scope>
</reference>
<feature type="region of interest" description="Disordered" evidence="2">
    <location>
        <begin position="224"/>
        <end position="323"/>
    </location>
</feature>
<name>A0A8S1EYY0_9PELO</name>
<accession>A0A8S1EYY0</accession>
<feature type="region of interest" description="Disordered" evidence="2">
    <location>
        <begin position="70"/>
        <end position="108"/>
    </location>
</feature>
<dbReference type="Proteomes" id="UP000494206">
    <property type="component" value="Unassembled WGS sequence"/>
</dbReference>
<sequence length="323" mass="38221">MATFASLELSEKLADGAEDPNEEEEVKKSGPKRLAADEVSSIFTLKNEMYKKKNTIIKSNFDKGYVAGKSSLLTTKKEEKEAQEKESRERRARIEKNEQGWKREEEEAFNRAQEKLKEKAKLYERLAEGHVVIEQSDNQPVEFMVDFSSKKRQVEEEKKAERDRYREIEEGPSTSFGRAPVPERFHHNEEQRVYGVSHIRLSANEEKRREEIQNLLNFSKKTNEERKKLKIEKDEKEAKRREKINKLRIKKGLPPLKDPSPEPEPNLDEIPIPEPHETPEQRHARLMKSNREWDRGKGLYTQWIEKQRDDRDDEFRPPDSYFK</sequence>
<feature type="compositionally biased region" description="Basic and acidic residues" evidence="2">
    <location>
        <begin position="305"/>
        <end position="323"/>
    </location>
</feature>
<keyword evidence="4" id="KW-1185">Reference proteome</keyword>
<evidence type="ECO:0000256" key="2">
    <source>
        <dbReference type="SAM" id="MobiDB-lite"/>
    </source>
</evidence>
<dbReference type="GO" id="GO:0005634">
    <property type="term" value="C:nucleus"/>
    <property type="evidence" value="ECO:0007669"/>
    <property type="project" value="TreeGrafter"/>
</dbReference>
<evidence type="ECO:0000313" key="4">
    <source>
        <dbReference type="Proteomes" id="UP000494206"/>
    </source>
</evidence>
<dbReference type="PANTHER" id="PTHR15885">
    <property type="entry name" value="COILED-COIL DOMAIN-CONTAINING PROTEIN 174"/>
    <property type="match status" value="1"/>
</dbReference>
<dbReference type="InterPro" id="IPR025066">
    <property type="entry name" value="CCDC174-like"/>
</dbReference>
<feature type="compositionally biased region" description="Basic and acidic residues" evidence="2">
    <location>
        <begin position="75"/>
        <end position="108"/>
    </location>
</feature>
<feature type="compositionally biased region" description="Basic and acidic residues" evidence="2">
    <location>
        <begin position="224"/>
        <end position="240"/>
    </location>
</feature>
<feature type="region of interest" description="Disordered" evidence="2">
    <location>
        <begin position="150"/>
        <end position="189"/>
    </location>
</feature>
<proteinExistence type="predicted"/>
<feature type="compositionally biased region" description="Basic and acidic residues" evidence="2">
    <location>
        <begin position="150"/>
        <end position="169"/>
    </location>
</feature>
<dbReference type="EMBL" id="CADEPM010000007">
    <property type="protein sequence ID" value="CAB3408918.1"/>
    <property type="molecule type" value="Genomic_DNA"/>
</dbReference>
<feature type="compositionally biased region" description="Basic residues" evidence="2">
    <location>
        <begin position="241"/>
        <end position="251"/>
    </location>
</feature>
<feature type="compositionally biased region" description="Basic and acidic residues" evidence="2">
    <location>
        <begin position="274"/>
        <end position="297"/>
    </location>
</feature>
<evidence type="ECO:0000313" key="3">
    <source>
        <dbReference type="EMBL" id="CAB3408918.1"/>
    </source>
</evidence>
<dbReference type="OrthoDB" id="5211809at2759"/>
<feature type="region of interest" description="Disordered" evidence="2">
    <location>
        <begin position="1"/>
        <end position="33"/>
    </location>
</feature>
<protein>
    <submittedName>
        <fullName evidence="3">Uncharacterized protein</fullName>
    </submittedName>
</protein>
<comment type="caution">
    <text evidence="3">The sequence shown here is derived from an EMBL/GenBank/DDBJ whole genome shotgun (WGS) entry which is preliminary data.</text>
</comment>